<dbReference type="RefSeq" id="WP_020909925.1">
    <property type="nucleotide sequence ID" value="NC_014144.1"/>
</dbReference>
<evidence type="ECO:0000313" key="5">
    <source>
        <dbReference type="Proteomes" id="UP000078599"/>
    </source>
</evidence>
<evidence type="ECO:0000313" key="2">
    <source>
        <dbReference type="EMBL" id="CAZ90458.1"/>
    </source>
</evidence>
<organism evidence="2 4">
    <name type="scientific">Thiomonas arsenitoxydans (strain DSM 22701 / CIP 110005 / 3As)</name>
    <dbReference type="NCBI Taxonomy" id="426114"/>
    <lineage>
        <taxon>Bacteria</taxon>
        <taxon>Pseudomonadati</taxon>
        <taxon>Pseudomonadota</taxon>
        <taxon>Betaproteobacteria</taxon>
        <taxon>Burkholderiales</taxon>
        <taxon>Thiomonas</taxon>
    </lineage>
</organism>
<keyword evidence="1" id="KW-0732">Signal</keyword>
<dbReference type="EMBL" id="CTRI01000013">
    <property type="protein sequence ID" value="CQR32567.1"/>
    <property type="molecule type" value="Genomic_DNA"/>
</dbReference>
<evidence type="ECO:0000313" key="3">
    <source>
        <dbReference type="EMBL" id="CQR32567.1"/>
    </source>
</evidence>
<reference evidence="4" key="2">
    <citation type="journal article" date="2010" name="PLoS Genet.">
        <title>Structure, function, and evolution of the Thiomonas spp. genome.</title>
        <authorList>
            <person name="Arsene-Ploetze F."/>
            <person name="Koechler S."/>
            <person name="Marchal M."/>
            <person name="Coppee J.Y."/>
            <person name="Chandler M."/>
            <person name="Bonnefoy V."/>
            <person name="Brochier-Armanet C."/>
            <person name="Barakat M."/>
            <person name="Barbe V."/>
            <person name="Battaglia-Brunet F."/>
            <person name="Bruneel O."/>
            <person name="Bryan C.G."/>
            <person name="Cleiss-Arnold J."/>
            <person name="Cruveiller S."/>
            <person name="Erhardt M."/>
            <person name="Heinrich-Salmeron A."/>
            <person name="Hommais F."/>
            <person name="Joulian C."/>
            <person name="Krin E."/>
            <person name="Lieutaud A."/>
            <person name="Lievremont D."/>
            <person name="Michel C."/>
            <person name="Muller D."/>
            <person name="Ortet P."/>
            <person name="Proux C."/>
            <person name="Siguier P."/>
            <person name="Roche D."/>
            <person name="Rouy Z."/>
            <person name="Salvignol G."/>
            <person name="Slyemi D."/>
            <person name="Talla E."/>
            <person name="Weiss S."/>
            <person name="Weissenbach J."/>
            <person name="Medigue C."/>
            <person name="Bertin P.N."/>
        </authorList>
    </citation>
    <scope>NUCLEOTIDE SEQUENCE [LARGE SCALE GENOMIC DNA]</scope>
    <source>
        <strain evidence="4">DSM 22701 / CIP 110005 / 3As</strain>
    </source>
</reference>
<name>D6CVW9_THIA3</name>
<reference key="3">
    <citation type="journal article" date="2010" name="PLoS Genet.">
        <title>Structure, function, and evolution of the Thiomonas spp. genome.</title>
        <authorList>
            <person name="Arsene-Ploetze F."/>
            <person name="Koechler S."/>
            <person name="Marchal M."/>
            <person name="Coppee J.-.Y."/>
            <person name="Chandler M."/>
            <person name="Bonnefoy V."/>
            <person name="Brochier-Armanet C."/>
            <person name="Barakat M."/>
            <person name="Barbe V."/>
            <person name="Battaglia-Brunet F."/>
            <person name="Bruneel O."/>
            <person name="Bryan C.G."/>
            <person name="Cleiss-Arnold J."/>
            <person name="Cruveiller S."/>
            <person name="Erhardt M."/>
            <person name="Heinrich-Salmeron A."/>
            <person name="Hommais F."/>
            <person name="Joulian C."/>
            <person name="Krin E."/>
            <person name="Lieutaud A."/>
            <person name="Lievremont D."/>
            <person name="Michel C."/>
            <person name="Muller D."/>
            <person name="Ortet P."/>
            <person name="Proux C."/>
            <person name="Siguier P."/>
            <person name="Roche D."/>
            <person name="Rouy Z."/>
            <person name="Salvignol G."/>
            <person name="Slyemi D."/>
            <person name="Talla E."/>
            <person name="Weiss S."/>
            <person name="Weissenbach J."/>
            <person name="Medigue C."/>
            <person name="Bertin P.N."/>
        </authorList>
    </citation>
    <scope>NUCLEOTIDE SEQUENCE</scope>
    <source>
        <strain>3As</strain>
    </source>
</reference>
<dbReference type="Proteomes" id="UP000002372">
    <property type="component" value="Plasmid pTHI"/>
</dbReference>
<sequence>MKFHPLTVAAILSISVLPMQAMAQTAAAPQVSQQAQDLVNKILAAQPPFTGDAALGCKILLCLANPNGPEAVTQCIQPIQTLWHILSETPPGQIPVCPMASTPGNKNYATQAVNYYNACPAGTTPLAAGAQAALQGQPVTYSWVRDGDDGYSMQLTGVSTGIGDGEGLTPDYGGRDGNYTPLQPMTCVGQQVGTITPKDSNSMWSWYGQKPPAIPVYNQVTTIQPGMNGRAIDVFINNALHNVVHY</sequence>
<dbReference type="OrthoDB" id="8908892at2"/>
<feature type="signal peptide" evidence="1">
    <location>
        <begin position="1"/>
        <end position="23"/>
    </location>
</feature>
<proteinExistence type="predicted"/>
<reference evidence="2" key="4">
    <citation type="submission" date="2010-07" db="EMBL/GenBank/DDBJ databases">
        <authorList>
            <person name="Genoscope - CEA"/>
        </authorList>
    </citation>
    <scope>NUCLEOTIDE SEQUENCE</scope>
    <source>
        <strain evidence="2">3As</strain>
        <plasmid evidence="2">pTHI</plasmid>
    </source>
</reference>
<gene>
    <name evidence="2" type="ordered locus">THI_p0062</name>
    <name evidence="3" type="ORF">THICB1_200001</name>
</gene>
<dbReference type="Proteomes" id="UP000078599">
    <property type="component" value="Unassembled WGS sequence"/>
</dbReference>
<evidence type="ECO:0000256" key="1">
    <source>
        <dbReference type="SAM" id="SignalP"/>
    </source>
</evidence>
<keyword evidence="5" id="KW-1185">Reference proteome</keyword>
<keyword evidence="2" id="KW-0614">Plasmid</keyword>
<reference key="1">
    <citation type="submission" date="2009-07" db="EMBL/GenBank/DDBJ databases">
        <authorList>
            <person name="Genoscope - CEA"/>
        </authorList>
    </citation>
    <scope>NUCLEOTIDE SEQUENCE</scope>
    <source>
        <strain>3As</strain>
    </source>
</reference>
<geneLocation type="plasmid" evidence="2 4">
    <name>pTHI</name>
</geneLocation>
<accession>D6CVW9</accession>
<dbReference type="AlphaFoldDB" id="D6CVW9"/>
<protein>
    <recommendedName>
        <fullName evidence="6">Secreted protein</fullName>
    </recommendedName>
</protein>
<reference evidence="3 5" key="5">
    <citation type="submission" date="2015-03" db="EMBL/GenBank/DDBJ databases">
        <authorList>
            <person name="Regsiter A."/>
            <person name="william w."/>
        </authorList>
    </citation>
    <scope>NUCLEOTIDE SEQUENCE [LARGE SCALE GENOMIC DNA]</scope>
    <source>
        <strain evidence="3 5">CB1</strain>
    </source>
</reference>
<dbReference type="KEGG" id="thi:THI_p0062"/>
<evidence type="ECO:0000313" key="4">
    <source>
        <dbReference type="Proteomes" id="UP000002372"/>
    </source>
</evidence>
<dbReference type="EMBL" id="FP475957">
    <property type="protein sequence ID" value="CAZ90458.1"/>
    <property type="molecule type" value="Genomic_DNA"/>
</dbReference>
<dbReference type="HOGENOM" id="CLU_099832_0_0_4"/>
<evidence type="ECO:0008006" key="6">
    <source>
        <dbReference type="Google" id="ProtNLM"/>
    </source>
</evidence>
<feature type="chain" id="PRO_5003082120" description="Secreted protein" evidence="1">
    <location>
        <begin position="24"/>
        <end position="246"/>
    </location>
</feature>